<evidence type="ECO:0000256" key="3">
    <source>
        <dbReference type="ARBA" id="ARBA00022729"/>
    </source>
</evidence>
<dbReference type="PANTHER" id="PTHR30290">
    <property type="entry name" value="PERIPLASMIC BINDING COMPONENT OF ABC TRANSPORTER"/>
    <property type="match status" value="1"/>
</dbReference>
<dbReference type="InterPro" id="IPR039424">
    <property type="entry name" value="SBP_5"/>
</dbReference>
<keyword evidence="3" id="KW-0732">Signal</keyword>
<sequence>MCSISSYATAGSEIQKQYGGEYRVPLASEPVTLDPALYTDIYAMNVAANLFDGLVEFDKNLNVVPAIATVWKISRDHRTYTFRLRKGVRFHNGREVKADDFVFSFSRILSPEIQSPVAHLFLDIIGAKAFREGRSKTVAGLSALDPY</sequence>
<dbReference type="Gene3D" id="3.90.76.10">
    <property type="entry name" value="Dipeptide-binding Protein, Domain 1"/>
    <property type="match status" value="1"/>
</dbReference>
<dbReference type="GO" id="GO:1904680">
    <property type="term" value="F:peptide transmembrane transporter activity"/>
    <property type="evidence" value="ECO:0007669"/>
    <property type="project" value="TreeGrafter"/>
</dbReference>
<protein>
    <recommendedName>
        <fullName evidence="4">Solute-binding protein family 5 domain-containing protein</fullName>
    </recommendedName>
</protein>
<feature type="domain" description="Solute-binding protein family 5" evidence="4">
    <location>
        <begin position="62"/>
        <end position="135"/>
    </location>
</feature>
<accession>X1C1G7</accession>
<evidence type="ECO:0000259" key="4">
    <source>
        <dbReference type="Pfam" id="PF00496"/>
    </source>
</evidence>
<name>X1C1G7_9ZZZZ</name>
<dbReference type="PANTHER" id="PTHR30290:SF9">
    <property type="entry name" value="OLIGOPEPTIDE-BINDING PROTEIN APPA"/>
    <property type="match status" value="1"/>
</dbReference>
<feature type="non-terminal residue" evidence="5">
    <location>
        <position position="147"/>
    </location>
</feature>
<dbReference type="Pfam" id="PF00496">
    <property type="entry name" value="SBP_bac_5"/>
    <property type="match status" value="1"/>
</dbReference>
<comment type="similarity">
    <text evidence="1">Belongs to the bacterial solute-binding protein 5 family.</text>
</comment>
<dbReference type="Gene3D" id="3.40.190.10">
    <property type="entry name" value="Periplasmic binding protein-like II"/>
    <property type="match status" value="1"/>
</dbReference>
<dbReference type="AlphaFoldDB" id="X1C1G7"/>
<comment type="caution">
    <text evidence="5">The sequence shown here is derived from an EMBL/GenBank/DDBJ whole genome shotgun (WGS) entry which is preliminary data.</text>
</comment>
<dbReference type="InterPro" id="IPR000914">
    <property type="entry name" value="SBP_5_dom"/>
</dbReference>
<dbReference type="GO" id="GO:0015833">
    <property type="term" value="P:peptide transport"/>
    <property type="evidence" value="ECO:0007669"/>
    <property type="project" value="TreeGrafter"/>
</dbReference>
<proteinExistence type="inferred from homology"/>
<keyword evidence="2" id="KW-0813">Transport</keyword>
<organism evidence="5">
    <name type="scientific">marine sediment metagenome</name>
    <dbReference type="NCBI Taxonomy" id="412755"/>
    <lineage>
        <taxon>unclassified sequences</taxon>
        <taxon>metagenomes</taxon>
        <taxon>ecological metagenomes</taxon>
    </lineage>
</organism>
<reference evidence="5" key="1">
    <citation type="journal article" date="2014" name="Front. Microbiol.">
        <title>High frequency of phylogenetically diverse reductive dehalogenase-homologous genes in deep subseafloor sedimentary metagenomes.</title>
        <authorList>
            <person name="Kawai M."/>
            <person name="Futagami T."/>
            <person name="Toyoda A."/>
            <person name="Takaki Y."/>
            <person name="Nishi S."/>
            <person name="Hori S."/>
            <person name="Arai W."/>
            <person name="Tsubouchi T."/>
            <person name="Morono Y."/>
            <person name="Uchiyama I."/>
            <person name="Ito T."/>
            <person name="Fujiyama A."/>
            <person name="Inagaki F."/>
            <person name="Takami H."/>
        </authorList>
    </citation>
    <scope>NUCLEOTIDE SEQUENCE</scope>
    <source>
        <strain evidence="5">Expedition CK06-06</strain>
    </source>
</reference>
<gene>
    <name evidence="5" type="ORF">S01H4_45690</name>
</gene>
<evidence type="ECO:0000256" key="2">
    <source>
        <dbReference type="ARBA" id="ARBA00022448"/>
    </source>
</evidence>
<dbReference type="EMBL" id="BART01025455">
    <property type="protein sequence ID" value="GAH01117.1"/>
    <property type="molecule type" value="Genomic_DNA"/>
</dbReference>
<evidence type="ECO:0000256" key="1">
    <source>
        <dbReference type="ARBA" id="ARBA00005695"/>
    </source>
</evidence>
<dbReference type="SUPFAM" id="SSF53850">
    <property type="entry name" value="Periplasmic binding protein-like II"/>
    <property type="match status" value="1"/>
</dbReference>
<evidence type="ECO:0000313" key="5">
    <source>
        <dbReference type="EMBL" id="GAH01117.1"/>
    </source>
</evidence>